<proteinExistence type="predicted"/>
<name>A0A4Z2ICR9_9TELE</name>
<protein>
    <submittedName>
        <fullName evidence="2">Uncharacterized protein</fullName>
    </submittedName>
</protein>
<organism evidence="2 3">
    <name type="scientific">Liparis tanakae</name>
    <name type="common">Tanaka's snailfish</name>
    <dbReference type="NCBI Taxonomy" id="230148"/>
    <lineage>
        <taxon>Eukaryota</taxon>
        <taxon>Metazoa</taxon>
        <taxon>Chordata</taxon>
        <taxon>Craniata</taxon>
        <taxon>Vertebrata</taxon>
        <taxon>Euteleostomi</taxon>
        <taxon>Actinopterygii</taxon>
        <taxon>Neopterygii</taxon>
        <taxon>Teleostei</taxon>
        <taxon>Neoteleostei</taxon>
        <taxon>Acanthomorphata</taxon>
        <taxon>Eupercaria</taxon>
        <taxon>Perciformes</taxon>
        <taxon>Cottioidei</taxon>
        <taxon>Cottales</taxon>
        <taxon>Liparidae</taxon>
        <taxon>Liparis</taxon>
    </lineage>
</organism>
<keyword evidence="3" id="KW-1185">Reference proteome</keyword>
<evidence type="ECO:0000313" key="2">
    <source>
        <dbReference type="EMBL" id="TNN75869.1"/>
    </source>
</evidence>
<dbReference type="Proteomes" id="UP000314294">
    <property type="component" value="Unassembled WGS sequence"/>
</dbReference>
<accession>A0A4Z2ICR9</accession>
<gene>
    <name evidence="2" type="ORF">EYF80_013839</name>
</gene>
<comment type="caution">
    <text evidence="2">The sequence shown here is derived from an EMBL/GenBank/DDBJ whole genome shotgun (WGS) entry which is preliminary data.</text>
</comment>
<evidence type="ECO:0000256" key="1">
    <source>
        <dbReference type="SAM" id="MobiDB-lite"/>
    </source>
</evidence>
<evidence type="ECO:0000313" key="3">
    <source>
        <dbReference type="Proteomes" id="UP000314294"/>
    </source>
</evidence>
<dbReference type="AlphaFoldDB" id="A0A4Z2ICR9"/>
<dbReference type="EMBL" id="SRLO01000098">
    <property type="protein sequence ID" value="TNN75869.1"/>
    <property type="molecule type" value="Genomic_DNA"/>
</dbReference>
<reference evidence="2 3" key="1">
    <citation type="submission" date="2019-03" db="EMBL/GenBank/DDBJ databases">
        <title>First draft genome of Liparis tanakae, snailfish: a comprehensive survey of snailfish specific genes.</title>
        <authorList>
            <person name="Kim W."/>
            <person name="Song I."/>
            <person name="Jeong J.-H."/>
            <person name="Kim D."/>
            <person name="Kim S."/>
            <person name="Ryu S."/>
            <person name="Song J.Y."/>
            <person name="Lee S.K."/>
        </authorList>
    </citation>
    <scope>NUCLEOTIDE SEQUENCE [LARGE SCALE GENOMIC DNA]</scope>
    <source>
        <tissue evidence="2">Muscle</tissue>
    </source>
</reference>
<feature type="region of interest" description="Disordered" evidence="1">
    <location>
        <begin position="35"/>
        <end position="76"/>
    </location>
</feature>
<sequence length="76" mass="8282">MKPSAGCLPRGMPLLRRCELPMACRCVPGRPALSRTLRSSRSRHEQESSQHMAAAASYLASRSPSPSPLKVEEGFT</sequence>